<dbReference type="SUPFAM" id="SSF53850">
    <property type="entry name" value="Periplasmic binding protein-like II"/>
    <property type="match status" value="1"/>
</dbReference>
<dbReference type="Gene3D" id="3.40.190.10">
    <property type="entry name" value="Periplasmic binding protein-like II"/>
    <property type="match status" value="2"/>
</dbReference>
<evidence type="ECO:0000256" key="1">
    <source>
        <dbReference type="SAM" id="SignalP"/>
    </source>
</evidence>
<dbReference type="RefSeq" id="WP_382408581.1">
    <property type="nucleotide sequence ID" value="NZ_JBHSGU010000005.1"/>
</dbReference>
<evidence type="ECO:0000313" key="3">
    <source>
        <dbReference type="Proteomes" id="UP001595897"/>
    </source>
</evidence>
<evidence type="ECO:0000313" key="2">
    <source>
        <dbReference type="EMBL" id="MFC4700756.1"/>
    </source>
</evidence>
<proteinExistence type="predicted"/>
<feature type="signal peptide" evidence="1">
    <location>
        <begin position="1"/>
        <end position="25"/>
    </location>
</feature>
<reference evidence="3" key="1">
    <citation type="journal article" date="2019" name="Int. J. Syst. Evol. Microbiol.">
        <title>The Global Catalogue of Microorganisms (GCM) 10K type strain sequencing project: providing services to taxonomists for standard genome sequencing and annotation.</title>
        <authorList>
            <consortium name="The Broad Institute Genomics Platform"/>
            <consortium name="The Broad Institute Genome Sequencing Center for Infectious Disease"/>
            <person name="Wu L."/>
            <person name="Ma J."/>
        </authorList>
    </citation>
    <scope>NUCLEOTIDE SEQUENCE [LARGE SCALE GENOMIC DNA]</scope>
    <source>
        <strain evidence="3">KACC 12507</strain>
    </source>
</reference>
<comment type="caution">
    <text evidence="2">The sequence shown here is derived from an EMBL/GenBank/DDBJ whole genome shotgun (WGS) entry which is preliminary data.</text>
</comment>
<name>A0ABV9LY11_9ALTE</name>
<feature type="chain" id="PRO_5046910511" evidence="1">
    <location>
        <begin position="26"/>
        <end position="262"/>
    </location>
</feature>
<dbReference type="EMBL" id="JBHSGU010000005">
    <property type="protein sequence ID" value="MFC4700756.1"/>
    <property type="molecule type" value="Genomic_DNA"/>
</dbReference>
<organism evidence="2 3">
    <name type="scientific">Glaciecola siphonariae</name>
    <dbReference type="NCBI Taxonomy" id="521012"/>
    <lineage>
        <taxon>Bacteria</taxon>
        <taxon>Pseudomonadati</taxon>
        <taxon>Pseudomonadota</taxon>
        <taxon>Gammaproteobacteria</taxon>
        <taxon>Alteromonadales</taxon>
        <taxon>Alteromonadaceae</taxon>
        <taxon>Glaciecola</taxon>
    </lineage>
</organism>
<accession>A0ABV9LY11</accession>
<gene>
    <name evidence="2" type="ORF">ACFO4O_11345</name>
</gene>
<keyword evidence="3" id="KW-1185">Reference proteome</keyword>
<sequence>MVNRWYHPLVCAFMLLGAVIAQPHAQEVRLVGNKVETLINDRGQPSRLTDLIEAALANENVTLTATTQAWSGSGLRNGRFDGYIDHYSLDNPKLNYVYSKPFANIALHVASTSADAANMNRLDQLNRKRVGLETRFANTDQVRSERSVNWARTQDFFNNVQQLAEQRVNYIVADKIMLDEMNKMLIAVGQEPLYISSEPLFSVDISLGMRTAFADAQSVITKLNEGIERLKTTQQYDEIYLPSVNAKSILDETMYEDIVKRW</sequence>
<keyword evidence="1" id="KW-0732">Signal</keyword>
<protein>
    <submittedName>
        <fullName evidence="2">Substrate-binding periplasmic protein</fullName>
    </submittedName>
</protein>
<dbReference type="Proteomes" id="UP001595897">
    <property type="component" value="Unassembled WGS sequence"/>
</dbReference>